<dbReference type="SMART" id="SM00028">
    <property type="entry name" value="TPR"/>
    <property type="match status" value="4"/>
</dbReference>
<keyword evidence="3" id="KW-1185">Reference proteome</keyword>
<dbReference type="KEGG" id="caul:KCG34_01405"/>
<evidence type="ECO:0000256" key="1">
    <source>
        <dbReference type="SAM" id="SignalP"/>
    </source>
</evidence>
<dbReference type="InterPro" id="IPR011990">
    <property type="entry name" value="TPR-like_helical_dom_sf"/>
</dbReference>
<dbReference type="InterPro" id="IPR019734">
    <property type="entry name" value="TPR_rpt"/>
</dbReference>
<reference evidence="2" key="1">
    <citation type="submission" date="2021-04" db="EMBL/GenBank/DDBJ databases">
        <title>The complete genome sequence of Caulobacter sp. S6.</title>
        <authorList>
            <person name="Tang Y."/>
            <person name="Ouyang W."/>
            <person name="Liu Q."/>
            <person name="Huang B."/>
            <person name="Guo Z."/>
            <person name="Lei P."/>
        </authorList>
    </citation>
    <scope>NUCLEOTIDE SEQUENCE</scope>
    <source>
        <strain evidence="2">S6</strain>
    </source>
</reference>
<dbReference type="SUPFAM" id="SSF48452">
    <property type="entry name" value="TPR-like"/>
    <property type="match status" value="1"/>
</dbReference>
<organism evidence="2 3">
    <name type="scientific">Phenylobacterium montanum</name>
    <dbReference type="NCBI Taxonomy" id="2823693"/>
    <lineage>
        <taxon>Bacteria</taxon>
        <taxon>Pseudomonadati</taxon>
        <taxon>Pseudomonadota</taxon>
        <taxon>Alphaproteobacteria</taxon>
        <taxon>Caulobacterales</taxon>
        <taxon>Caulobacteraceae</taxon>
        <taxon>Phenylobacterium</taxon>
    </lineage>
</organism>
<dbReference type="EMBL" id="CP073078">
    <property type="protein sequence ID" value="QUD88576.1"/>
    <property type="molecule type" value="Genomic_DNA"/>
</dbReference>
<name>A0A975IWP0_9CAUL</name>
<keyword evidence="1" id="KW-0732">Signal</keyword>
<dbReference type="AlphaFoldDB" id="A0A975IWP0"/>
<accession>A0A975IWP0</accession>
<feature type="signal peptide" evidence="1">
    <location>
        <begin position="1"/>
        <end position="21"/>
    </location>
</feature>
<gene>
    <name evidence="2" type="ORF">KCG34_01405</name>
</gene>
<dbReference type="Proteomes" id="UP000676409">
    <property type="component" value="Chromosome"/>
</dbReference>
<feature type="chain" id="PRO_5037930272" evidence="1">
    <location>
        <begin position="22"/>
        <end position="294"/>
    </location>
</feature>
<dbReference type="RefSeq" id="WP_211938626.1">
    <property type="nucleotide sequence ID" value="NZ_CP073078.1"/>
</dbReference>
<evidence type="ECO:0000313" key="2">
    <source>
        <dbReference type="EMBL" id="QUD88576.1"/>
    </source>
</evidence>
<sequence length="294" mass="30688">MRLSMFAAGLALALSASPVLADSAAHKPKPAAATLDRAVAEIQRALDEQRLMDAGRLLDDAALAGADDPRLILLDGELELQRGRLSDALGDFTQAANSPVTAARGLQGEGLVLSLTGASEKALPILQSAVAKDPTAWRAWNALGSEYDARGQWGQAEAAYQTALTASGGAAIVLNNRGYSRLLQRRREEAVADLVAALRKKPDLAEARTNLRLALAMGGDYDGALAGGSPGDKAALLNNAGFAAAMRGDYHTALDLLNRAIATKSEYYERASENLKIVQALAGPAQAQQAHAAP</sequence>
<dbReference type="Gene3D" id="1.25.40.10">
    <property type="entry name" value="Tetratricopeptide repeat domain"/>
    <property type="match status" value="1"/>
</dbReference>
<proteinExistence type="predicted"/>
<protein>
    <submittedName>
        <fullName evidence="2">Tetratricopeptide repeat protein</fullName>
    </submittedName>
</protein>
<evidence type="ECO:0000313" key="3">
    <source>
        <dbReference type="Proteomes" id="UP000676409"/>
    </source>
</evidence>